<sequence length="218" mass="24949">MTIPWSHEHFTSSGGADRQYVVCKNHNGTIVGIYGDSDDCSCDFFNFQITLKDWIVTTTLLDETTGYDESINETILSLNCEYKSSRDIDIRTDFPIFDFIRYKIEELGMEEIPNSGNDISLGLNNTNTEINENALSIEGYVFLDTEYQSIFEDLLGVTTSDFSGKKSKKKKSKKIKEVDHPKGVIESIEHTEKTVDQMLKEIRKRRIQTNHQIELSPL</sequence>
<dbReference type="KEGG" id="xfa:XF_0779"/>
<dbReference type="AlphaFoldDB" id="Q9PF99"/>
<dbReference type="PIR" id="A82765">
    <property type="entry name" value="A82765"/>
</dbReference>
<evidence type="ECO:0000313" key="2">
    <source>
        <dbReference type="Proteomes" id="UP000000812"/>
    </source>
</evidence>
<accession>Q9PF99</accession>
<dbReference type="HOGENOM" id="CLU_1266486_0_0_6"/>
<name>Q9PF99_XYLFA</name>
<evidence type="ECO:0000313" key="1">
    <source>
        <dbReference type="EMBL" id="AAF83589.1"/>
    </source>
</evidence>
<dbReference type="EMBL" id="AE003849">
    <property type="protein sequence ID" value="AAF83589.1"/>
    <property type="molecule type" value="Genomic_DNA"/>
</dbReference>
<organism evidence="1 2">
    <name type="scientific">Xylella fastidiosa (strain 9a5c)</name>
    <dbReference type="NCBI Taxonomy" id="160492"/>
    <lineage>
        <taxon>Bacteria</taxon>
        <taxon>Pseudomonadati</taxon>
        <taxon>Pseudomonadota</taxon>
        <taxon>Gammaproteobacteria</taxon>
        <taxon>Lysobacterales</taxon>
        <taxon>Lysobacteraceae</taxon>
        <taxon>Xylella</taxon>
    </lineage>
</organism>
<gene>
    <name evidence="1" type="ordered locus">XF_0779</name>
</gene>
<proteinExistence type="predicted"/>
<dbReference type="Proteomes" id="UP000000812">
    <property type="component" value="Chromosome"/>
</dbReference>
<reference evidence="1 2" key="1">
    <citation type="journal article" date="2000" name="Nature">
        <title>The genome sequence of the plant pathogen Xylella fastidiosa.</title>
        <authorList>
            <person name="Simpson A.J."/>
            <person name="Reinach F.C."/>
            <person name="Arruda P."/>
            <person name="Abreu F.A."/>
            <person name="Acencio M."/>
            <person name="Alvarenga R."/>
            <person name="Alves L.M."/>
            <person name="Araya J.E."/>
            <person name="Baia G.S."/>
            <person name="Baptista C.S."/>
            <person name="Barros M.H."/>
            <person name="Bonaccorsi E.D."/>
            <person name="Bordin S."/>
            <person name="Bove J.M."/>
            <person name="Briones M.R."/>
            <person name="Bueno M.R."/>
            <person name="Camargo A.A."/>
            <person name="Camargo L.E."/>
            <person name="Carraro D.M."/>
            <person name="Carrer H."/>
            <person name="Colauto N.B."/>
            <person name="Colombo C."/>
            <person name="Costa F.F."/>
            <person name="Costa M.C."/>
            <person name="Costa-Neto C.M."/>
            <person name="Coutinho L.L."/>
            <person name="Cristofani M."/>
            <person name="Dias-Neto E."/>
            <person name="Docena C."/>
            <person name="El-Dorry H."/>
            <person name="Facincani A.P."/>
            <person name="Ferreira A.J."/>
            <person name="Ferreira V.C."/>
            <person name="Ferro J.A."/>
            <person name="Fraga J.S."/>
            <person name="Franca S.C."/>
            <person name="Franco M.C."/>
            <person name="Frohme M."/>
            <person name="Furlan L.R."/>
            <person name="Garnier M."/>
            <person name="Goldman G.H."/>
            <person name="Goldman M.H."/>
            <person name="Gomes S.L."/>
            <person name="Gruber A."/>
            <person name="Ho P.L."/>
            <person name="Hoheisel J.D."/>
            <person name="Junqueira M.L."/>
            <person name="Kemper E.L."/>
            <person name="Kitajima J.P."/>
            <person name="Krieger J.E."/>
            <person name="Kuramae E.E."/>
            <person name="Laigret F."/>
            <person name="Lambais M.R."/>
            <person name="Leite L.C."/>
            <person name="Lemos E.G."/>
            <person name="Lemos M.V."/>
            <person name="Lopes S.A."/>
            <person name="Lopes C.R."/>
            <person name="Machado J.A."/>
            <person name="Machado M.A."/>
            <person name="Madeira A.M."/>
            <person name="Madeira H.M."/>
            <person name="Marino C.L."/>
            <person name="Marques M.V."/>
            <person name="Martins E.A."/>
            <person name="Martins E.M."/>
            <person name="Matsukuma A.Y."/>
            <person name="Menck C.F."/>
            <person name="Miracca E.C."/>
            <person name="Miyaki C.Y."/>
            <person name="Monteriro-Vitorello C.B."/>
            <person name="Moon D.H."/>
            <person name="Nagai M.A."/>
            <person name="Nascimento A.L."/>
            <person name="Netto L.E."/>
            <person name="Nhani A.Jr."/>
            <person name="Nobrega F.G."/>
            <person name="Nunes L.R."/>
            <person name="Oliveira M.A."/>
            <person name="de Oliveira M.C."/>
            <person name="de Oliveira R.C."/>
            <person name="Palmieri D.A."/>
            <person name="Paris A."/>
            <person name="Peixoto B.R."/>
            <person name="Pereira G.A."/>
            <person name="Pereira H.A.Jr."/>
            <person name="Pesquero J.B."/>
            <person name="Quaggio R.B."/>
            <person name="Roberto P.G."/>
            <person name="Rodrigues V."/>
            <person name="de M Rosa A.J."/>
            <person name="de Rosa V.E.Jr."/>
            <person name="de Sa R.G."/>
            <person name="Santelli R.V."/>
            <person name="Sawasaki H.E."/>
            <person name="da Silva A.C."/>
            <person name="da Silva A.M."/>
            <person name="da Silva F.R."/>
            <person name="da Silva W.A.Jr."/>
            <person name="da Silveira J.F."/>
            <person name="Silvestri M.L."/>
            <person name="Siqueira W.J."/>
            <person name="de Souza A.A."/>
            <person name="de Souza A.P."/>
            <person name="Terenzi M.F."/>
            <person name="Truffi D."/>
            <person name="Tsai S.M."/>
            <person name="Tsuhako M.H."/>
            <person name="Vallada H."/>
            <person name="Van Sluys M.A."/>
            <person name="Verjovski-Almeida S."/>
            <person name="Vettore A.L."/>
            <person name="Zago M.A."/>
            <person name="Zatz M."/>
            <person name="Meidanis J."/>
            <person name="Setubal J.C."/>
        </authorList>
    </citation>
    <scope>NUCLEOTIDE SEQUENCE [LARGE SCALE GENOMIC DNA]</scope>
    <source>
        <strain evidence="1 2">9a5c</strain>
    </source>
</reference>
<dbReference type="STRING" id="160492.XF_0779"/>
<protein>
    <submittedName>
        <fullName evidence="1">Uncharacterized protein</fullName>
    </submittedName>
</protein>